<keyword evidence="4" id="KW-1133">Transmembrane helix</keyword>
<name>A0A5D0RBY8_9FLAO</name>
<dbReference type="GO" id="GO:0005886">
    <property type="term" value="C:plasma membrane"/>
    <property type="evidence" value="ECO:0007669"/>
    <property type="project" value="InterPro"/>
</dbReference>
<dbReference type="Pfam" id="PF06835">
    <property type="entry name" value="LptC"/>
    <property type="match status" value="1"/>
</dbReference>
<reference evidence="6 7" key="1">
    <citation type="submission" date="2019-08" db="EMBL/GenBank/DDBJ databases">
        <title>Genomes of Antarctic Bizionia species.</title>
        <authorList>
            <person name="Bowman J.P."/>
        </authorList>
    </citation>
    <scope>NUCLEOTIDE SEQUENCE [LARGE SCALE GENOMIC DNA]</scope>
    <source>
        <strain evidence="6 7">ADA-4</strain>
    </source>
</reference>
<dbReference type="NCBIfam" id="TIGR04409">
    <property type="entry name" value="LptC_YrbK"/>
    <property type="match status" value="1"/>
</dbReference>
<keyword evidence="1" id="KW-1003">Cell membrane</keyword>
<dbReference type="PANTHER" id="PTHR37481:SF1">
    <property type="entry name" value="LIPOPOLYSACCHARIDE EXPORT SYSTEM PROTEIN LPTC"/>
    <property type="match status" value="1"/>
</dbReference>
<dbReference type="EMBL" id="VSKK01000001">
    <property type="protein sequence ID" value="TYB79190.1"/>
    <property type="molecule type" value="Genomic_DNA"/>
</dbReference>
<dbReference type="GO" id="GO:0030288">
    <property type="term" value="C:outer membrane-bounded periplasmic space"/>
    <property type="evidence" value="ECO:0007669"/>
    <property type="project" value="TreeGrafter"/>
</dbReference>
<evidence type="ECO:0000256" key="1">
    <source>
        <dbReference type="ARBA" id="ARBA00022475"/>
    </source>
</evidence>
<evidence type="ECO:0000256" key="3">
    <source>
        <dbReference type="ARBA" id="ARBA00022692"/>
    </source>
</evidence>
<protein>
    <submittedName>
        <fullName evidence="6">LPS export ABC transporter periplasmic protein LptC</fullName>
    </submittedName>
</protein>
<proteinExistence type="predicted"/>
<dbReference type="GO" id="GO:0015221">
    <property type="term" value="F:lipopolysaccharide transmembrane transporter activity"/>
    <property type="evidence" value="ECO:0007669"/>
    <property type="project" value="InterPro"/>
</dbReference>
<gene>
    <name evidence="6" type="primary">lptC</name>
    <name evidence="6" type="ORF">ES674_05290</name>
</gene>
<evidence type="ECO:0000256" key="4">
    <source>
        <dbReference type="ARBA" id="ARBA00022989"/>
    </source>
</evidence>
<organism evidence="6 7">
    <name type="scientific">Bizionia myxarmorum</name>
    <dbReference type="NCBI Taxonomy" id="291186"/>
    <lineage>
        <taxon>Bacteria</taxon>
        <taxon>Pseudomonadati</taxon>
        <taxon>Bacteroidota</taxon>
        <taxon>Flavobacteriia</taxon>
        <taxon>Flavobacteriales</taxon>
        <taxon>Flavobacteriaceae</taxon>
        <taxon>Bizionia</taxon>
    </lineage>
</organism>
<dbReference type="PROSITE" id="PS51257">
    <property type="entry name" value="PROKAR_LIPOPROTEIN"/>
    <property type="match status" value="1"/>
</dbReference>
<dbReference type="InterPro" id="IPR010664">
    <property type="entry name" value="LipoPS_assembly_LptC-rel"/>
</dbReference>
<keyword evidence="2" id="KW-0997">Cell inner membrane</keyword>
<sequence>MIVLKNHIYKTIVIAVALTMVFSCKNNFDNVKKIGVSENAPIGVAENMNLKYTDSGRVTANLRSPKMLDFSNRDFPFSEFPNHVELDLFDDDNQKSTITADYAIIYDKTGLIDMQGNVVLASSKKDTLYAEQLYYDQNREWLFTNQPITFKSKGNILKGNIFDSNVKFTEVQLTESKEGVILIDE</sequence>
<dbReference type="Gene3D" id="2.60.450.10">
    <property type="entry name" value="Lipopolysaccharide (LPS) transport protein A like domain"/>
    <property type="match status" value="1"/>
</dbReference>
<dbReference type="InterPro" id="IPR052363">
    <property type="entry name" value="LPS_export_LptC"/>
</dbReference>
<keyword evidence="7" id="KW-1185">Reference proteome</keyword>
<keyword evidence="3" id="KW-0812">Transmembrane</keyword>
<evidence type="ECO:0000313" key="6">
    <source>
        <dbReference type="EMBL" id="TYB79190.1"/>
    </source>
</evidence>
<dbReference type="PANTHER" id="PTHR37481">
    <property type="entry name" value="LIPOPOLYSACCHARIDE EXPORT SYSTEM PROTEIN LPTC"/>
    <property type="match status" value="1"/>
</dbReference>
<comment type="caution">
    <text evidence="6">The sequence shown here is derived from an EMBL/GenBank/DDBJ whole genome shotgun (WGS) entry which is preliminary data.</text>
</comment>
<dbReference type="Proteomes" id="UP000323720">
    <property type="component" value="Unassembled WGS sequence"/>
</dbReference>
<dbReference type="InterPro" id="IPR026265">
    <property type="entry name" value="LptC"/>
</dbReference>
<dbReference type="AlphaFoldDB" id="A0A5D0RBY8"/>
<dbReference type="OrthoDB" id="1427074at2"/>
<dbReference type="RefSeq" id="WP_148402927.1">
    <property type="nucleotide sequence ID" value="NZ_VSKK01000001.1"/>
</dbReference>
<keyword evidence="5" id="KW-0472">Membrane</keyword>
<dbReference type="GO" id="GO:0017089">
    <property type="term" value="F:glycolipid transfer activity"/>
    <property type="evidence" value="ECO:0007669"/>
    <property type="project" value="TreeGrafter"/>
</dbReference>
<evidence type="ECO:0000256" key="5">
    <source>
        <dbReference type="ARBA" id="ARBA00023136"/>
    </source>
</evidence>
<evidence type="ECO:0000313" key="7">
    <source>
        <dbReference type="Proteomes" id="UP000323720"/>
    </source>
</evidence>
<evidence type="ECO:0000256" key="2">
    <source>
        <dbReference type="ARBA" id="ARBA00022519"/>
    </source>
</evidence>
<accession>A0A5D0RBY8</accession>